<feature type="domain" description="Glycosyltransferase subfamily 4-like N-terminal" evidence="1">
    <location>
        <begin position="14"/>
        <end position="207"/>
    </location>
</feature>
<organism evidence="2 3">
    <name type="scientific">Ktedonospora formicarum</name>
    <dbReference type="NCBI Taxonomy" id="2778364"/>
    <lineage>
        <taxon>Bacteria</taxon>
        <taxon>Bacillati</taxon>
        <taxon>Chloroflexota</taxon>
        <taxon>Ktedonobacteria</taxon>
        <taxon>Ktedonobacterales</taxon>
        <taxon>Ktedonobacteraceae</taxon>
        <taxon>Ktedonospora</taxon>
    </lineage>
</organism>
<dbReference type="AlphaFoldDB" id="A0A8J3HZ30"/>
<evidence type="ECO:0000313" key="3">
    <source>
        <dbReference type="Proteomes" id="UP000612362"/>
    </source>
</evidence>
<proteinExistence type="predicted"/>
<dbReference type="PANTHER" id="PTHR12526">
    <property type="entry name" value="GLYCOSYLTRANSFERASE"/>
    <property type="match status" value="1"/>
</dbReference>
<dbReference type="PANTHER" id="PTHR12526:SF600">
    <property type="entry name" value="GLYCOSYL TRANSFERASE GROUP 1"/>
    <property type="match status" value="1"/>
</dbReference>
<comment type="caution">
    <text evidence="2">The sequence shown here is derived from an EMBL/GenBank/DDBJ whole genome shotgun (WGS) entry which is preliminary data.</text>
</comment>
<protein>
    <submittedName>
        <fullName evidence="2">Glycosyl transferase family 1</fullName>
    </submittedName>
</protein>
<dbReference type="Gene3D" id="3.40.50.2000">
    <property type="entry name" value="Glycogen Phosphorylase B"/>
    <property type="match status" value="2"/>
</dbReference>
<dbReference type="GO" id="GO:0016757">
    <property type="term" value="F:glycosyltransferase activity"/>
    <property type="evidence" value="ECO:0007669"/>
    <property type="project" value="TreeGrafter"/>
</dbReference>
<keyword evidence="3" id="KW-1185">Reference proteome</keyword>
<dbReference type="Pfam" id="PF13439">
    <property type="entry name" value="Glyco_transf_4"/>
    <property type="match status" value="1"/>
</dbReference>
<dbReference type="RefSeq" id="WP_236031254.1">
    <property type="nucleotide sequence ID" value="NZ_BNJF01000001.1"/>
</dbReference>
<gene>
    <name evidence="2" type="ORF">KSX_14450</name>
</gene>
<name>A0A8J3HZ30_9CHLR</name>
<sequence>MLILSAYLPGTGWGASARSYYLLQALASRHDISLIALVSPEEYEMYRTHSPLHGLARHVQLVPFPPQAGKRQAQIRTLLRGQSYSLSSCILPAMQEAIDALCARETFDTVLYEGLFIAGYRLPHGAKVILDQHNIEHELVRRTYESEREPARKLFNWLEYGKLRQGELQRCAAADLLLVTSEREREVWGRLLPGKTVTVVPNGVDVESFRSSSREREKANHIVFTGTMDYYPNSSAVLLFARQCWPLIRREVPEATWQIVGRNPSLEVQRLGELPGITVTGSVPEVQPYLSEAAVSIVPLRVGSGTRLKILEALAMSKAVVTTSIGCEGLEVHTHEHLLIEDQPEDFAHAVVALLRDRERREALGNAGRDLVERIYSWHSCGERLLSALNQYDRKREQV</sequence>
<dbReference type="CDD" id="cd03801">
    <property type="entry name" value="GT4_PimA-like"/>
    <property type="match status" value="1"/>
</dbReference>
<evidence type="ECO:0000313" key="2">
    <source>
        <dbReference type="EMBL" id="GHO43282.1"/>
    </source>
</evidence>
<dbReference type="Pfam" id="PF13692">
    <property type="entry name" value="Glyco_trans_1_4"/>
    <property type="match status" value="1"/>
</dbReference>
<dbReference type="Proteomes" id="UP000612362">
    <property type="component" value="Unassembled WGS sequence"/>
</dbReference>
<evidence type="ECO:0000259" key="1">
    <source>
        <dbReference type="Pfam" id="PF13439"/>
    </source>
</evidence>
<dbReference type="EMBL" id="BNJF01000001">
    <property type="protein sequence ID" value="GHO43282.1"/>
    <property type="molecule type" value="Genomic_DNA"/>
</dbReference>
<dbReference type="InterPro" id="IPR028098">
    <property type="entry name" value="Glyco_trans_4-like_N"/>
</dbReference>
<keyword evidence="2" id="KW-0808">Transferase</keyword>
<reference evidence="2" key="1">
    <citation type="submission" date="2020-10" db="EMBL/GenBank/DDBJ databases">
        <title>Taxonomic study of unclassified bacteria belonging to the class Ktedonobacteria.</title>
        <authorList>
            <person name="Yabe S."/>
            <person name="Wang C.M."/>
            <person name="Zheng Y."/>
            <person name="Sakai Y."/>
            <person name="Cavaletti L."/>
            <person name="Monciardini P."/>
            <person name="Donadio S."/>
        </authorList>
    </citation>
    <scope>NUCLEOTIDE SEQUENCE</scope>
    <source>
        <strain evidence="2">SOSP1-1</strain>
    </source>
</reference>
<accession>A0A8J3HZ30</accession>
<dbReference type="SUPFAM" id="SSF53756">
    <property type="entry name" value="UDP-Glycosyltransferase/glycogen phosphorylase"/>
    <property type="match status" value="1"/>
</dbReference>